<dbReference type="InterPro" id="IPR002652">
    <property type="entry name" value="Importin-a_IBB"/>
</dbReference>
<evidence type="ECO:0000256" key="2">
    <source>
        <dbReference type="ARBA" id="ARBA00022448"/>
    </source>
</evidence>
<feature type="repeat" description="ARM" evidence="6">
    <location>
        <begin position="164"/>
        <end position="206"/>
    </location>
</feature>
<dbReference type="SUPFAM" id="SSF48371">
    <property type="entry name" value="ARM repeat"/>
    <property type="match status" value="1"/>
</dbReference>
<dbReference type="EMBL" id="MCGE01000010">
    <property type="protein sequence ID" value="ORZ17058.1"/>
    <property type="molecule type" value="Genomic_DNA"/>
</dbReference>
<comment type="caution">
    <text evidence="8">The sequence shown here is derived from an EMBL/GenBank/DDBJ whole genome shotgun (WGS) entry which is preliminary data.</text>
</comment>
<dbReference type="STRING" id="90262.A0A1X2II98"/>
<dbReference type="GO" id="GO:0006606">
    <property type="term" value="P:protein import into nucleus"/>
    <property type="evidence" value="ECO:0007669"/>
    <property type="project" value="InterPro"/>
</dbReference>
<dbReference type="GO" id="GO:0005737">
    <property type="term" value="C:cytoplasm"/>
    <property type="evidence" value="ECO:0007669"/>
    <property type="project" value="InterPro"/>
</dbReference>
<dbReference type="Pfam" id="PF16186">
    <property type="entry name" value="Arm_3"/>
    <property type="match status" value="1"/>
</dbReference>
<evidence type="ECO:0000259" key="7">
    <source>
        <dbReference type="Pfam" id="PF01749"/>
    </source>
</evidence>
<dbReference type="PANTHER" id="PTHR23316">
    <property type="entry name" value="IMPORTIN ALPHA"/>
    <property type="match status" value="1"/>
</dbReference>
<dbReference type="Gene3D" id="1.25.10.10">
    <property type="entry name" value="Leucine-rich Repeat Variant"/>
    <property type="match status" value="1"/>
</dbReference>
<name>A0A1X2II98_9FUNG</name>
<evidence type="ECO:0000256" key="4">
    <source>
        <dbReference type="ARBA" id="ARBA00022927"/>
    </source>
</evidence>
<evidence type="ECO:0000256" key="3">
    <source>
        <dbReference type="ARBA" id="ARBA00022737"/>
    </source>
</evidence>
<dbReference type="InterPro" id="IPR016024">
    <property type="entry name" value="ARM-type_fold"/>
</dbReference>
<keyword evidence="9" id="KW-1185">Reference proteome</keyword>
<dbReference type="Proteomes" id="UP000193560">
    <property type="component" value="Unassembled WGS sequence"/>
</dbReference>
<dbReference type="InterPro" id="IPR032413">
    <property type="entry name" value="Arm_3"/>
</dbReference>
<dbReference type="Pfam" id="PF13513">
    <property type="entry name" value="HEAT_EZ"/>
    <property type="match status" value="1"/>
</dbReference>
<comment type="similarity">
    <text evidence="1 5">Belongs to the importin alpha family.</text>
</comment>
<dbReference type="Pfam" id="PF01749">
    <property type="entry name" value="IBB"/>
    <property type="match status" value="1"/>
</dbReference>
<gene>
    <name evidence="8" type="ORF">BCR42DRAFT_437136</name>
</gene>
<proteinExistence type="inferred from homology"/>
<dbReference type="PIRSF" id="PIRSF005673">
    <property type="entry name" value="Importin_alpha"/>
    <property type="match status" value="1"/>
</dbReference>
<keyword evidence="2 5" id="KW-0813">Transport</keyword>
<dbReference type="PROSITE" id="PS50176">
    <property type="entry name" value="ARM_REPEAT"/>
    <property type="match status" value="1"/>
</dbReference>
<dbReference type="OrthoDB" id="29145at2759"/>
<dbReference type="InterPro" id="IPR024931">
    <property type="entry name" value="Importin_alpha"/>
</dbReference>
<dbReference type="GO" id="GO:0061608">
    <property type="term" value="F:nuclear import signal receptor activity"/>
    <property type="evidence" value="ECO:0007669"/>
    <property type="project" value="InterPro"/>
</dbReference>
<dbReference type="Pfam" id="PF00514">
    <property type="entry name" value="Arm"/>
    <property type="match status" value="1"/>
</dbReference>
<keyword evidence="3" id="KW-0677">Repeat</keyword>
<organism evidence="8 9">
    <name type="scientific">Absidia repens</name>
    <dbReference type="NCBI Taxonomy" id="90262"/>
    <lineage>
        <taxon>Eukaryota</taxon>
        <taxon>Fungi</taxon>
        <taxon>Fungi incertae sedis</taxon>
        <taxon>Mucoromycota</taxon>
        <taxon>Mucoromycotina</taxon>
        <taxon>Mucoromycetes</taxon>
        <taxon>Mucorales</taxon>
        <taxon>Cunninghamellaceae</taxon>
        <taxon>Absidia</taxon>
    </lineage>
</organism>
<dbReference type="AlphaFoldDB" id="A0A1X2II98"/>
<dbReference type="SMART" id="SM00185">
    <property type="entry name" value="ARM"/>
    <property type="match status" value="7"/>
</dbReference>
<keyword evidence="4 5" id="KW-0653">Protein transport</keyword>
<evidence type="ECO:0000256" key="6">
    <source>
        <dbReference type="PROSITE-ProRule" id="PRU00259"/>
    </source>
</evidence>
<protein>
    <recommendedName>
        <fullName evidence="5">Importin subunit alpha</fullName>
    </recommendedName>
</protein>
<evidence type="ECO:0000256" key="5">
    <source>
        <dbReference type="PIRNR" id="PIRNR005673"/>
    </source>
</evidence>
<dbReference type="InterPro" id="IPR011989">
    <property type="entry name" value="ARM-like"/>
</dbReference>
<reference evidence="8 9" key="1">
    <citation type="submission" date="2016-07" db="EMBL/GenBank/DDBJ databases">
        <title>Pervasive Adenine N6-methylation of Active Genes in Fungi.</title>
        <authorList>
            <consortium name="DOE Joint Genome Institute"/>
            <person name="Mondo S.J."/>
            <person name="Dannebaum R.O."/>
            <person name="Kuo R.C."/>
            <person name="Labutti K."/>
            <person name="Haridas S."/>
            <person name="Kuo A."/>
            <person name="Salamov A."/>
            <person name="Ahrendt S.R."/>
            <person name="Lipzen A."/>
            <person name="Sullivan W."/>
            <person name="Andreopoulos W.B."/>
            <person name="Clum A."/>
            <person name="Lindquist E."/>
            <person name="Daum C."/>
            <person name="Ramamoorthy G.K."/>
            <person name="Gryganskyi A."/>
            <person name="Culley D."/>
            <person name="Magnuson J.K."/>
            <person name="James T.Y."/>
            <person name="O'Malley M.A."/>
            <person name="Stajich J.E."/>
            <person name="Spatafora J.W."/>
            <person name="Visel A."/>
            <person name="Grigoriev I.V."/>
        </authorList>
    </citation>
    <scope>NUCLEOTIDE SEQUENCE [LARGE SCALE GENOMIC DNA]</scope>
    <source>
        <strain evidence="8 9">NRRL 1336</strain>
    </source>
</reference>
<evidence type="ECO:0000256" key="1">
    <source>
        <dbReference type="ARBA" id="ARBA00010394"/>
    </source>
</evidence>
<accession>A0A1X2II98</accession>
<feature type="domain" description="IBB" evidence="7">
    <location>
        <begin position="13"/>
        <end position="101"/>
    </location>
</feature>
<dbReference type="InterPro" id="IPR000225">
    <property type="entry name" value="Armadillo"/>
</dbReference>
<evidence type="ECO:0000313" key="9">
    <source>
        <dbReference type="Proteomes" id="UP000193560"/>
    </source>
</evidence>
<sequence length="542" mass="60259">MDNDSAAISETPRNVNFKNKDLFRSDQVKRWRLQRSVEIRKETRKKFLDKRRALTSSRYMDGSEDTLADQSQNETELHKQMEDFVKAINTNDVEQQYTAFTYLRKLISMEENSLIQQVIDADIVLKVVEALESTHELLQYESLWIIINVASGSSTQTEVVIQAGAIPVLVKILSSDTIKVKELAAWALGNIAGNDPESRDCVLEHGALVPLLAILREHGGISMARIVSWVLLNLCRGLTAQSNWDIISPTVASMTKLLYHSDEFILSNLCWVLHIIIAGKDERIQTLVDSMVCGRLVELLAYPSIDVQVAALHLVGVITSGTDVQTQVTINCGALPALSLLLGGNEANLRKLACWVLSNITGGNSAQLQAVIENNIIPLLTRALADGDLNIRNEACWAIVNATFIGLKTPRHIDYMVSHGCIKALCDVLAIKDNRTILLALKGLENILLVGYLDRGLDFSEPNWYAVLVEQWGGVDSLQLLQTSDNKVICKKAYEIYDIFFSDDNEQDIINSIIDAISDSTHGFQFQSDDNITQSGCQFDQP</sequence>
<evidence type="ECO:0000313" key="8">
    <source>
        <dbReference type="EMBL" id="ORZ17058.1"/>
    </source>
</evidence>